<comment type="caution">
    <text evidence="2">The sequence shown here is derived from an EMBL/GenBank/DDBJ whole genome shotgun (WGS) entry which is preliminary data.</text>
</comment>
<dbReference type="GO" id="GO:0045087">
    <property type="term" value="P:innate immune response"/>
    <property type="evidence" value="ECO:0007669"/>
    <property type="project" value="TreeGrafter"/>
</dbReference>
<dbReference type="PROSITE" id="PS50181">
    <property type="entry name" value="FBOX"/>
    <property type="match status" value="1"/>
</dbReference>
<dbReference type="AlphaFoldDB" id="A0A2G5TPF4"/>
<dbReference type="Pfam" id="PF01827">
    <property type="entry name" value="FTH"/>
    <property type="match status" value="1"/>
</dbReference>
<dbReference type="InterPro" id="IPR040161">
    <property type="entry name" value="FB224"/>
</dbReference>
<dbReference type="InterPro" id="IPR002900">
    <property type="entry name" value="DUF38/FTH_CAE_spp"/>
</dbReference>
<dbReference type="InterPro" id="IPR036047">
    <property type="entry name" value="F-box-like_dom_sf"/>
</dbReference>
<keyword evidence="3" id="KW-1185">Reference proteome</keyword>
<protein>
    <recommendedName>
        <fullName evidence="1">F-box domain-containing protein</fullName>
    </recommendedName>
</protein>
<dbReference type="SMART" id="SM00256">
    <property type="entry name" value="FBOX"/>
    <property type="match status" value="1"/>
</dbReference>
<dbReference type="Proteomes" id="UP000230233">
    <property type="component" value="Chromosome V"/>
</dbReference>
<proteinExistence type="predicted"/>
<dbReference type="EMBL" id="PDUG01000005">
    <property type="protein sequence ID" value="PIC29123.1"/>
    <property type="molecule type" value="Genomic_DNA"/>
</dbReference>
<dbReference type="Pfam" id="PF00646">
    <property type="entry name" value="F-box"/>
    <property type="match status" value="1"/>
</dbReference>
<organism evidence="2 3">
    <name type="scientific">Caenorhabditis nigoni</name>
    <dbReference type="NCBI Taxonomy" id="1611254"/>
    <lineage>
        <taxon>Eukaryota</taxon>
        <taxon>Metazoa</taxon>
        <taxon>Ecdysozoa</taxon>
        <taxon>Nematoda</taxon>
        <taxon>Chromadorea</taxon>
        <taxon>Rhabditida</taxon>
        <taxon>Rhabditina</taxon>
        <taxon>Rhabditomorpha</taxon>
        <taxon>Rhabditoidea</taxon>
        <taxon>Rhabditidae</taxon>
        <taxon>Peloderinae</taxon>
        <taxon>Caenorhabditis</taxon>
    </lineage>
</organism>
<dbReference type="InterPro" id="IPR001810">
    <property type="entry name" value="F-box_dom"/>
</dbReference>
<feature type="domain" description="F-box" evidence="1">
    <location>
        <begin position="1"/>
        <end position="50"/>
    </location>
</feature>
<evidence type="ECO:0000313" key="3">
    <source>
        <dbReference type="Proteomes" id="UP000230233"/>
    </source>
</evidence>
<dbReference type="SUPFAM" id="SSF81383">
    <property type="entry name" value="F-box domain"/>
    <property type="match status" value="1"/>
</dbReference>
<accession>A0A2G5TPF4</accession>
<evidence type="ECO:0000313" key="2">
    <source>
        <dbReference type="EMBL" id="PIC29123.1"/>
    </source>
</evidence>
<dbReference type="PANTHER" id="PTHR23015">
    <property type="entry name" value="UNCHARACTERIZED C.ELEGANS PROTEIN"/>
    <property type="match status" value="1"/>
</dbReference>
<evidence type="ECO:0000259" key="1">
    <source>
        <dbReference type="PROSITE" id="PS50181"/>
    </source>
</evidence>
<dbReference type="OrthoDB" id="5909330at2759"/>
<dbReference type="PANTHER" id="PTHR23015:SF4">
    <property type="entry name" value="DUF38 DOMAIN-CONTAINING PROTEIN-RELATED"/>
    <property type="match status" value="1"/>
</dbReference>
<sequence length="321" mass="37805">MSSLSKMPDVVLTAIIHYLDFRSIMFLRKVCRDFRTFIDEVVPSSSIIGLGLTVNQERIELALEDSLAEFRKVTYSKPDQELAFWKDLEMILKHQKSHLEYFTVDLEPPENHRTLDKSTLEKLHSEFLDKLQNLLTSRKAPLKAASLNLVVGDQNEIMTILPNIDSEKLEEILLFPATGPHMRVFKLDRVVETVQWKNAKELGTANFMVEEPLEKFTHFERCRICVDTISLKLLRQLKETFFNHPTLESFELHHEPHYKCRELKHLFEQLFEGSYPDEVYQDRWYSRIPGNSEEVLSIRSSYFDWITFSRCKFSEIQRSII</sequence>
<reference evidence="3" key="1">
    <citation type="submission" date="2017-10" db="EMBL/GenBank/DDBJ databases">
        <title>Rapid genome shrinkage in a self-fertile nematode reveals novel sperm competition proteins.</title>
        <authorList>
            <person name="Yin D."/>
            <person name="Schwarz E.M."/>
            <person name="Thomas C.G."/>
            <person name="Felde R.L."/>
            <person name="Korf I.F."/>
            <person name="Cutter A.D."/>
            <person name="Schartner C.M."/>
            <person name="Ralston E.J."/>
            <person name="Meyer B.J."/>
            <person name="Haag E.S."/>
        </authorList>
    </citation>
    <scope>NUCLEOTIDE SEQUENCE [LARGE SCALE GENOMIC DNA]</scope>
    <source>
        <strain evidence="3">JU1422</strain>
    </source>
</reference>
<gene>
    <name evidence="2" type="primary">Cnig_chr_V.g20817</name>
    <name evidence="2" type="ORF">B9Z55_020817</name>
</gene>
<name>A0A2G5TPF4_9PELO</name>